<gene>
    <name evidence="2" type="ORF">BpHYR1_013890</name>
</gene>
<evidence type="ECO:0000256" key="1">
    <source>
        <dbReference type="SAM" id="Phobius"/>
    </source>
</evidence>
<keyword evidence="1" id="KW-0472">Membrane</keyword>
<dbReference type="Proteomes" id="UP000276133">
    <property type="component" value="Unassembled WGS sequence"/>
</dbReference>
<keyword evidence="1" id="KW-1133">Transmembrane helix</keyword>
<feature type="transmembrane region" description="Helical" evidence="1">
    <location>
        <begin position="85"/>
        <end position="104"/>
    </location>
</feature>
<sequence>MSAIKSRISRYWIQFDLFEFFEFVAQLLLKEQKLYVFAIDHHVSQAGFFLPNGFYETQGTTVYFVLGEEYSCFALSQDVQAIFDIAYFLSTFAQIFLNGLLMVIDARLKIDQIMLQMFCKCAWNTHTYFALFAIESYLLIRMIFAHDVFLVFELEY</sequence>
<proteinExistence type="predicted"/>
<reference evidence="2 3" key="1">
    <citation type="journal article" date="2018" name="Sci. Rep.">
        <title>Genomic signatures of local adaptation to the degree of environmental predictability in rotifers.</title>
        <authorList>
            <person name="Franch-Gras L."/>
            <person name="Hahn C."/>
            <person name="Garcia-Roger E.M."/>
            <person name="Carmona M.J."/>
            <person name="Serra M."/>
            <person name="Gomez A."/>
        </authorList>
    </citation>
    <scope>NUCLEOTIDE SEQUENCE [LARGE SCALE GENOMIC DNA]</scope>
    <source>
        <strain evidence="2">HYR1</strain>
    </source>
</reference>
<dbReference type="AlphaFoldDB" id="A0A3M7QVT6"/>
<protein>
    <submittedName>
        <fullName evidence="2">Uncharacterized protein</fullName>
    </submittedName>
</protein>
<evidence type="ECO:0000313" key="2">
    <source>
        <dbReference type="EMBL" id="RNA15403.1"/>
    </source>
</evidence>
<keyword evidence="1" id="KW-0812">Transmembrane</keyword>
<evidence type="ECO:0000313" key="3">
    <source>
        <dbReference type="Proteomes" id="UP000276133"/>
    </source>
</evidence>
<accession>A0A3M7QVT6</accession>
<keyword evidence="3" id="KW-1185">Reference proteome</keyword>
<name>A0A3M7QVT6_BRAPC</name>
<comment type="caution">
    <text evidence="2">The sequence shown here is derived from an EMBL/GenBank/DDBJ whole genome shotgun (WGS) entry which is preliminary data.</text>
</comment>
<feature type="transmembrane region" description="Helical" evidence="1">
    <location>
        <begin position="125"/>
        <end position="144"/>
    </location>
</feature>
<organism evidence="2 3">
    <name type="scientific">Brachionus plicatilis</name>
    <name type="common">Marine rotifer</name>
    <name type="synonym">Brachionus muelleri</name>
    <dbReference type="NCBI Taxonomy" id="10195"/>
    <lineage>
        <taxon>Eukaryota</taxon>
        <taxon>Metazoa</taxon>
        <taxon>Spiralia</taxon>
        <taxon>Gnathifera</taxon>
        <taxon>Rotifera</taxon>
        <taxon>Eurotatoria</taxon>
        <taxon>Monogononta</taxon>
        <taxon>Pseudotrocha</taxon>
        <taxon>Ploima</taxon>
        <taxon>Brachionidae</taxon>
        <taxon>Brachionus</taxon>
    </lineage>
</organism>
<dbReference type="EMBL" id="REGN01004956">
    <property type="protein sequence ID" value="RNA15403.1"/>
    <property type="molecule type" value="Genomic_DNA"/>
</dbReference>